<feature type="transmembrane region" description="Helical" evidence="1">
    <location>
        <begin position="107"/>
        <end position="126"/>
    </location>
</feature>
<proteinExistence type="predicted"/>
<accession>A0A9W4DIF1</accession>
<keyword evidence="1" id="KW-0472">Membrane</keyword>
<dbReference type="Proteomes" id="UP001152519">
    <property type="component" value="Unassembled WGS sequence"/>
</dbReference>
<protein>
    <recommendedName>
        <fullName evidence="4">GAP family protein</fullName>
    </recommendedName>
</protein>
<comment type="caution">
    <text evidence="2">The sequence shown here is derived from an EMBL/GenBank/DDBJ whole genome shotgun (WGS) entry which is preliminary data.</text>
</comment>
<dbReference type="RefSeq" id="WP_251483519.1">
    <property type="nucleotide sequence ID" value="NZ_CAJSLV010000001.1"/>
</dbReference>
<keyword evidence="1" id="KW-1133">Transmembrane helix</keyword>
<dbReference type="Pfam" id="PF11139">
    <property type="entry name" value="SfLAP"/>
    <property type="match status" value="1"/>
</dbReference>
<organism evidence="2 3">
    <name type="scientific">Actinacidiphila cocklensis</name>
    <dbReference type="NCBI Taxonomy" id="887465"/>
    <lineage>
        <taxon>Bacteria</taxon>
        <taxon>Bacillati</taxon>
        <taxon>Actinomycetota</taxon>
        <taxon>Actinomycetes</taxon>
        <taxon>Kitasatosporales</taxon>
        <taxon>Streptomycetaceae</taxon>
        <taxon>Actinacidiphila</taxon>
    </lineage>
</organism>
<evidence type="ECO:0000313" key="2">
    <source>
        <dbReference type="EMBL" id="CAG6390608.1"/>
    </source>
</evidence>
<name>A0A9W4DIF1_9ACTN</name>
<dbReference type="InterPro" id="IPR021315">
    <property type="entry name" value="Gap/Sap"/>
</dbReference>
<feature type="transmembrane region" description="Helical" evidence="1">
    <location>
        <begin position="35"/>
        <end position="56"/>
    </location>
</feature>
<dbReference type="AlphaFoldDB" id="A0A9W4DIF1"/>
<evidence type="ECO:0008006" key="4">
    <source>
        <dbReference type="Google" id="ProtNLM"/>
    </source>
</evidence>
<keyword evidence="3" id="KW-1185">Reference proteome</keyword>
<keyword evidence="1" id="KW-0812">Transmembrane</keyword>
<feature type="transmembrane region" description="Helical" evidence="1">
    <location>
        <begin position="68"/>
        <end position="86"/>
    </location>
</feature>
<feature type="transmembrane region" description="Helical" evidence="1">
    <location>
        <begin position="146"/>
        <end position="167"/>
    </location>
</feature>
<evidence type="ECO:0000256" key="1">
    <source>
        <dbReference type="SAM" id="Phobius"/>
    </source>
</evidence>
<feature type="transmembrane region" description="Helical" evidence="1">
    <location>
        <begin position="6"/>
        <end position="28"/>
    </location>
</feature>
<sequence>MVLDLLLIGTAIALGPLHNTAFILLLSAHRGVRKGLAFVLSWLACLVVLIACVLLLTGGRPLVHRSAPSTAALAVKLVLGIGMVVYGERKRRRGSRPRTSPEWMARLDSASGWTAAGLGVLLQPWGLVTAGAATVVRANLSSAASYVALVGYCLLATSTLLAMELLVTFRPGAAQARLGGLRTWIDGHQDQAVVSLSLGLGLWLMGRSIFDLVS</sequence>
<reference evidence="2" key="1">
    <citation type="submission" date="2021-05" db="EMBL/GenBank/DDBJ databases">
        <authorList>
            <person name="Arsene-Ploetze F."/>
        </authorList>
    </citation>
    <scope>NUCLEOTIDE SEQUENCE</scope>
    <source>
        <strain evidence="2">DSM 42138</strain>
    </source>
</reference>
<evidence type="ECO:0000313" key="3">
    <source>
        <dbReference type="Proteomes" id="UP001152519"/>
    </source>
</evidence>
<dbReference type="EMBL" id="CAJSLV010000001">
    <property type="protein sequence ID" value="CAG6390608.1"/>
    <property type="molecule type" value="Genomic_DNA"/>
</dbReference>
<gene>
    <name evidence="2" type="ORF">SCOCK_10076</name>
</gene>